<protein>
    <recommendedName>
        <fullName evidence="13">8-oxo-dGTP diphosphatase</fullName>
        <ecNumber evidence="12">3.6.1.55</ecNumber>
    </recommendedName>
    <alternativeName>
        <fullName evidence="16">7,8-dihydro-8-oxoguanine-triphosphatase</fullName>
    </alternativeName>
    <alternativeName>
        <fullName evidence="15">Mutator protein MutT</fullName>
    </alternativeName>
    <alternativeName>
        <fullName evidence="14">dGTP pyrophosphohydrolase</fullName>
    </alternativeName>
</protein>
<dbReference type="PANTHER" id="PTHR47707:SF1">
    <property type="entry name" value="NUDIX HYDROLASE FAMILY PROTEIN"/>
    <property type="match status" value="1"/>
</dbReference>
<dbReference type="CDD" id="cd03425">
    <property type="entry name" value="NUDIX_MutT_NudA_like"/>
    <property type="match status" value="1"/>
</dbReference>
<dbReference type="GO" id="GO:0008413">
    <property type="term" value="F:8-oxo-7,8-dihydroguanosine triphosphate pyrophosphatase activity"/>
    <property type="evidence" value="ECO:0007669"/>
    <property type="project" value="TreeGrafter"/>
</dbReference>
<evidence type="ECO:0000256" key="15">
    <source>
        <dbReference type="ARBA" id="ARBA00041979"/>
    </source>
</evidence>
<reference evidence="19 20" key="2">
    <citation type="journal article" date="2015" name="PLoS ONE">
        <title>Whole-Genome Optical Mapping and Finished Genome Sequence of Sphingobacterium deserti sp. nov., a New Species Isolated from the Western Desert of China.</title>
        <authorList>
            <person name="Teng C."/>
            <person name="Zhou Z."/>
            <person name="Molnar I."/>
            <person name="Li X."/>
            <person name="Tang R."/>
            <person name="Chen M."/>
            <person name="Wang L."/>
            <person name="Su S."/>
            <person name="Zhang W."/>
            <person name="Lin M."/>
        </authorList>
    </citation>
    <scope>NUCLEOTIDE SEQUENCE [LARGE SCALE GENOMIC DNA]</scope>
    <source>
        <strain evidence="20">ACCC05744</strain>
    </source>
</reference>
<dbReference type="Gene3D" id="3.90.79.10">
    <property type="entry name" value="Nucleoside Triphosphate Pyrophosphohydrolase"/>
    <property type="match status" value="1"/>
</dbReference>
<dbReference type="InterPro" id="IPR020084">
    <property type="entry name" value="NUDIX_hydrolase_CS"/>
</dbReference>
<gene>
    <name evidence="19" type="ORF">DI53_2676</name>
</gene>
<evidence type="ECO:0000256" key="13">
    <source>
        <dbReference type="ARBA" id="ARBA00040794"/>
    </source>
</evidence>
<reference evidence="20" key="1">
    <citation type="submission" date="2014-04" db="EMBL/GenBank/DDBJ databases">
        <title>Whole-Genome optical mapping and complete genome sequence of Sphingobacterium deserti sp. nov., a new spaces isolated from desert in the west of China.</title>
        <authorList>
            <person name="Teng C."/>
            <person name="Zhou Z."/>
            <person name="Li X."/>
            <person name="Chen M."/>
            <person name="Lin M."/>
            <person name="Wang L."/>
            <person name="Su S."/>
            <person name="Zhang C."/>
            <person name="Zhang W."/>
        </authorList>
    </citation>
    <scope>NUCLEOTIDE SEQUENCE [LARGE SCALE GENOMIC DNA]</scope>
    <source>
        <strain evidence="20">ACCC05744</strain>
    </source>
</reference>
<evidence type="ECO:0000256" key="9">
    <source>
        <dbReference type="ARBA" id="ARBA00023204"/>
    </source>
</evidence>
<evidence type="ECO:0000256" key="14">
    <source>
        <dbReference type="ARBA" id="ARBA00041592"/>
    </source>
</evidence>
<dbReference type="GO" id="GO:0006281">
    <property type="term" value="P:DNA repair"/>
    <property type="evidence" value="ECO:0007669"/>
    <property type="project" value="UniProtKB-KW"/>
</dbReference>
<dbReference type="PROSITE" id="PS00893">
    <property type="entry name" value="NUDIX_BOX"/>
    <property type="match status" value="1"/>
</dbReference>
<evidence type="ECO:0000256" key="11">
    <source>
        <dbReference type="ARBA" id="ARBA00036904"/>
    </source>
</evidence>
<dbReference type="STRING" id="1229276.DI53_2676"/>
<keyword evidence="7 17" id="KW-0378">Hydrolase</keyword>
<evidence type="ECO:0000256" key="7">
    <source>
        <dbReference type="ARBA" id="ARBA00022801"/>
    </source>
</evidence>
<dbReference type="InterPro" id="IPR047127">
    <property type="entry name" value="MutT-like"/>
</dbReference>
<name>A0A0B8T7C5_9SPHI</name>
<evidence type="ECO:0000256" key="3">
    <source>
        <dbReference type="ARBA" id="ARBA00022457"/>
    </source>
</evidence>
<comment type="catalytic activity">
    <reaction evidence="10">
        <text>8-oxo-dGTP + H2O = 8-oxo-dGMP + diphosphate + H(+)</text>
        <dbReference type="Rhea" id="RHEA:31575"/>
        <dbReference type="ChEBI" id="CHEBI:15377"/>
        <dbReference type="ChEBI" id="CHEBI:15378"/>
        <dbReference type="ChEBI" id="CHEBI:33019"/>
        <dbReference type="ChEBI" id="CHEBI:63224"/>
        <dbReference type="ChEBI" id="CHEBI:77896"/>
        <dbReference type="EC" id="3.6.1.55"/>
    </reaction>
</comment>
<organism evidence="19 20">
    <name type="scientific">Sphingobacterium deserti</name>
    <dbReference type="NCBI Taxonomy" id="1229276"/>
    <lineage>
        <taxon>Bacteria</taxon>
        <taxon>Pseudomonadati</taxon>
        <taxon>Bacteroidota</taxon>
        <taxon>Sphingobacteriia</taxon>
        <taxon>Sphingobacteriales</taxon>
        <taxon>Sphingobacteriaceae</taxon>
        <taxon>Sphingobacterium</taxon>
    </lineage>
</organism>
<feature type="domain" description="Nudix hydrolase" evidence="18">
    <location>
        <begin position="60"/>
        <end position="185"/>
    </location>
</feature>
<keyword evidence="20" id="KW-1185">Reference proteome</keyword>
<evidence type="ECO:0000256" key="17">
    <source>
        <dbReference type="RuleBase" id="RU003476"/>
    </source>
</evidence>
<comment type="similarity">
    <text evidence="2 17">Belongs to the Nudix hydrolase family.</text>
</comment>
<dbReference type="GO" id="GO:0044715">
    <property type="term" value="F:8-oxo-dGDP phosphatase activity"/>
    <property type="evidence" value="ECO:0007669"/>
    <property type="project" value="TreeGrafter"/>
</dbReference>
<proteinExistence type="inferred from homology"/>
<dbReference type="InterPro" id="IPR020476">
    <property type="entry name" value="Nudix_hydrolase"/>
</dbReference>
<dbReference type="Proteomes" id="UP000031802">
    <property type="component" value="Unassembled WGS sequence"/>
</dbReference>
<evidence type="ECO:0000256" key="10">
    <source>
        <dbReference type="ARBA" id="ARBA00035861"/>
    </source>
</evidence>
<dbReference type="InterPro" id="IPR015797">
    <property type="entry name" value="NUDIX_hydrolase-like_dom_sf"/>
</dbReference>
<dbReference type="GO" id="GO:0044716">
    <property type="term" value="F:8-oxo-GDP phosphatase activity"/>
    <property type="evidence" value="ECO:0007669"/>
    <property type="project" value="TreeGrafter"/>
</dbReference>
<accession>A0A0B8T7C5</accession>
<dbReference type="SUPFAM" id="SSF55811">
    <property type="entry name" value="Nudix"/>
    <property type="match status" value="1"/>
</dbReference>
<keyword evidence="9" id="KW-0234">DNA repair</keyword>
<keyword evidence="3" id="KW-0515">Mutator protein</keyword>
<dbReference type="PROSITE" id="PS51462">
    <property type="entry name" value="NUDIX"/>
    <property type="match status" value="1"/>
</dbReference>
<evidence type="ECO:0000256" key="8">
    <source>
        <dbReference type="ARBA" id="ARBA00022842"/>
    </source>
</evidence>
<evidence type="ECO:0000256" key="2">
    <source>
        <dbReference type="ARBA" id="ARBA00005582"/>
    </source>
</evidence>
<dbReference type="EC" id="3.6.1.55" evidence="12"/>
<evidence type="ECO:0000256" key="6">
    <source>
        <dbReference type="ARBA" id="ARBA00022763"/>
    </source>
</evidence>
<keyword evidence="4" id="KW-0235">DNA replication</keyword>
<dbReference type="GO" id="GO:0006260">
    <property type="term" value="P:DNA replication"/>
    <property type="evidence" value="ECO:0007669"/>
    <property type="project" value="UniProtKB-KW"/>
</dbReference>
<dbReference type="AlphaFoldDB" id="A0A0B8T7C5"/>
<dbReference type="InterPro" id="IPR000086">
    <property type="entry name" value="NUDIX_hydrolase_dom"/>
</dbReference>
<sequence length="189" mass="20994">MYNIIIRISSPKSNNIDASNILSIIPPPTNKLLIANFTVTEATYAVLCILTKSVQFPYLYHMIDVTCALIEQQGKILICQRSATMNLPLKWEFPGGKIEAGETKVACLIREIKEELGLDIVPGSALPTVQHHYPDFSITLYPFLAVVNKGTVKLTEHAQAIWVLPDALRNYEWAEADIPVVDAYLALLA</sequence>
<keyword evidence="8" id="KW-0460">Magnesium</keyword>
<comment type="caution">
    <text evidence="19">The sequence shown here is derived from an EMBL/GenBank/DDBJ whole genome shotgun (WGS) entry which is preliminary data.</text>
</comment>
<evidence type="ECO:0000256" key="1">
    <source>
        <dbReference type="ARBA" id="ARBA00001946"/>
    </source>
</evidence>
<evidence type="ECO:0000259" key="18">
    <source>
        <dbReference type="PROSITE" id="PS51462"/>
    </source>
</evidence>
<dbReference type="GO" id="GO:0035539">
    <property type="term" value="F:8-oxo-7,8-dihydrodeoxyguanosine triphosphate pyrophosphatase activity"/>
    <property type="evidence" value="ECO:0007669"/>
    <property type="project" value="UniProtKB-EC"/>
</dbReference>
<evidence type="ECO:0000313" key="19">
    <source>
        <dbReference type="EMBL" id="KGE13615.1"/>
    </source>
</evidence>
<comment type="catalytic activity">
    <reaction evidence="11">
        <text>8-oxo-GTP + H2O = 8-oxo-GMP + diphosphate + H(+)</text>
        <dbReference type="Rhea" id="RHEA:67616"/>
        <dbReference type="ChEBI" id="CHEBI:15377"/>
        <dbReference type="ChEBI" id="CHEBI:15378"/>
        <dbReference type="ChEBI" id="CHEBI:33019"/>
        <dbReference type="ChEBI" id="CHEBI:143553"/>
        <dbReference type="ChEBI" id="CHEBI:145694"/>
    </reaction>
</comment>
<comment type="cofactor">
    <cofactor evidence="1">
        <name>Mg(2+)</name>
        <dbReference type="ChEBI" id="CHEBI:18420"/>
    </cofactor>
</comment>
<keyword evidence="5" id="KW-0479">Metal-binding</keyword>
<dbReference type="PANTHER" id="PTHR47707">
    <property type="entry name" value="8-OXO-DGTP DIPHOSPHATASE"/>
    <property type="match status" value="1"/>
</dbReference>
<dbReference type="Pfam" id="PF00293">
    <property type="entry name" value="NUDIX"/>
    <property type="match status" value="1"/>
</dbReference>
<evidence type="ECO:0000256" key="12">
    <source>
        <dbReference type="ARBA" id="ARBA00038905"/>
    </source>
</evidence>
<dbReference type="PRINTS" id="PR00502">
    <property type="entry name" value="NUDIXFAMILY"/>
</dbReference>
<keyword evidence="6" id="KW-0227">DNA damage</keyword>
<dbReference type="EMBL" id="JJMU01000048">
    <property type="protein sequence ID" value="KGE13615.1"/>
    <property type="molecule type" value="Genomic_DNA"/>
</dbReference>
<evidence type="ECO:0000256" key="4">
    <source>
        <dbReference type="ARBA" id="ARBA00022705"/>
    </source>
</evidence>
<dbReference type="PATRIC" id="fig|1229276.3.peg.2754"/>
<evidence type="ECO:0000256" key="5">
    <source>
        <dbReference type="ARBA" id="ARBA00022723"/>
    </source>
</evidence>
<evidence type="ECO:0000256" key="16">
    <source>
        <dbReference type="ARBA" id="ARBA00042798"/>
    </source>
</evidence>
<dbReference type="GO" id="GO:0046872">
    <property type="term" value="F:metal ion binding"/>
    <property type="evidence" value="ECO:0007669"/>
    <property type="project" value="UniProtKB-KW"/>
</dbReference>
<dbReference type="eggNOG" id="COG0494">
    <property type="taxonomic scope" value="Bacteria"/>
</dbReference>
<evidence type="ECO:0000313" key="20">
    <source>
        <dbReference type="Proteomes" id="UP000031802"/>
    </source>
</evidence>